<dbReference type="InterPro" id="IPR006195">
    <property type="entry name" value="aa-tRNA-synth_II"/>
</dbReference>
<comment type="function">
    <text evidence="7">Aspartyl-tRNA synthetase with relaxed tRNA specificity since it is able to aspartylate not only its cognate tRNA(Asp) but also tRNA(Asn). Reaction proceeds in two steps: L-aspartate is first activated by ATP to form Asp-AMP and then transferred to the acceptor end of tRNA(Asp/Asn).</text>
</comment>
<feature type="binding site" evidence="7">
    <location>
        <position position="492"/>
    </location>
    <ligand>
        <name>L-aspartate</name>
        <dbReference type="ChEBI" id="CHEBI:29991"/>
    </ligand>
</feature>
<evidence type="ECO:0000256" key="3">
    <source>
        <dbReference type="ARBA" id="ARBA00022741"/>
    </source>
</evidence>
<dbReference type="Pfam" id="PF01336">
    <property type="entry name" value="tRNA_anti-codon"/>
    <property type="match status" value="1"/>
</dbReference>
<feature type="site" description="Important for tRNA non-discrimination" evidence="7">
    <location>
        <position position="31"/>
    </location>
</feature>
<feature type="binding site" evidence="7">
    <location>
        <position position="174"/>
    </location>
    <ligand>
        <name>L-aspartate</name>
        <dbReference type="ChEBI" id="CHEBI:29991"/>
    </ligand>
</feature>
<dbReference type="InterPro" id="IPR004365">
    <property type="entry name" value="NA-bd_OB_tRNA"/>
</dbReference>
<keyword evidence="4 7" id="KW-0067">ATP-binding</keyword>
<evidence type="ECO:0000259" key="8">
    <source>
        <dbReference type="PROSITE" id="PS50862"/>
    </source>
</evidence>
<feature type="region of interest" description="Aspartate" evidence="7">
    <location>
        <begin position="198"/>
        <end position="201"/>
    </location>
</feature>
<name>A0A8J6NLK2_9CHLR</name>
<feature type="binding site" evidence="7">
    <location>
        <position position="485"/>
    </location>
    <ligand>
        <name>ATP</name>
        <dbReference type="ChEBI" id="CHEBI:30616"/>
    </ligand>
</feature>
<evidence type="ECO:0000256" key="4">
    <source>
        <dbReference type="ARBA" id="ARBA00022840"/>
    </source>
</evidence>
<dbReference type="Gene3D" id="3.30.930.10">
    <property type="entry name" value="Bira Bifunctional Protein, Domain 2"/>
    <property type="match status" value="1"/>
</dbReference>
<keyword evidence="5 7" id="KW-0648">Protein biosynthesis</keyword>
<dbReference type="Pfam" id="PF00152">
    <property type="entry name" value="tRNA-synt_2"/>
    <property type="match status" value="1"/>
</dbReference>
<dbReference type="Gene3D" id="2.40.50.140">
    <property type="entry name" value="Nucleic acid-binding proteins"/>
    <property type="match status" value="1"/>
</dbReference>
<dbReference type="InterPro" id="IPR002312">
    <property type="entry name" value="Asp/Asn-tRNA-synth_IIb"/>
</dbReference>
<dbReference type="EMBL" id="JACNJN010000124">
    <property type="protein sequence ID" value="MBC8335822.1"/>
    <property type="molecule type" value="Genomic_DNA"/>
</dbReference>
<dbReference type="PANTHER" id="PTHR22594">
    <property type="entry name" value="ASPARTYL/LYSYL-TRNA SYNTHETASE"/>
    <property type="match status" value="1"/>
</dbReference>
<reference evidence="9 10" key="1">
    <citation type="submission" date="2020-08" db="EMBL/GenBank/DDBJ databases">
        <title>Bridging the membrane lipid divide: bacteria of the FCB group superphylum have the potential to synthesize archaeal ether lipids.</title>
        <authorList>
            <person name="Villanueva L."/>
            <person name="Von Meijenfeldt F.A.B."/>
            <person name="Westbye A.B."/>
            <person name="Yadav S."/>
            <person name="Hopmans E.C."/>
            <person name="Dutilh B.E."/>
            <person name="Sinninghe Damste J.S."/>
        </authorList>
    </citation>
    <scope>NUCLEOTIDE SEQUENCE [LARGE SCALE GENOMIC DNA]</scope>
    <source>
        <strain evidence="9">NIOZ-UU36</strain>
    </source>
</reference>
<dbReference type="GO" id="GO:0050560">
    <property type="term" value="F:aspartate-tRNA(Asn) ligase activity"/>
    <property type="evidence" value="ECO:0007669"/>
    <property type="project" value="UniProtKB-EC"/>
</dbReference>
<protein>
    <recommendedName>
        <fullName evidence="7">Aspartate--tRNA(Asp/Asn) ligase</fullName>
        <ecNumber evidence="7">6.1.1.23</ecNumber>
    </recommendedName>
    <alternativeName>
        <fullName evidence="7">Aspartyl-tRNA synthetase</fullName>
        <shortName evidence="7">AspRS</shortName>
    </alternativeName>
    <alternativeName>
        <fullName evidence="7">Non-discriminating aspartyl-tRNA synthetase</fullName>
        <shortName evidence="7">ND-AspRS</shortName>
    </alternativeName>
</protein>
<dbReference type="HAMAP" id="MF_00044">
    <property type="entry name" value="Asp_tRNA_synth_type1"/>
    <property type="match status" value="1"/>
</dbReference>
<dbReference type="GO" id="GO:0006422">
    <property type="term" value="P:aspartyl-tRNA aminoacylation"/>
    <property type="evidence" value="ECO:0007669"/>
    <property type="project" value="UniProtKB-UniRule"/>
</dbReference>
<dbReference type="Proteomes" id="UP000614469">
    <property type="component" value="Unassembled WGS sequence"/>
</dbReference>
<keyword evidence="2 7" id="KW-0436">Ligase</keyword>
<feature type="domain" description="Aminoacyl-transfer RNA synthetases class-II family profile" evidence="8">
    <location>
        <begin position="149"/>
        <end position="558"/>
    </location>
</feature>
<dbReference type="InterPro" id="IPR004524">
    <property type="entry name" value="Asp-tRNA-ligase_1"/>
</dbReference>
<dbReference type="EC" id="6.1.1.23" evidence="7"/>
<dbReference type="PROSITE" id="PS50862">
    <property type="entry name" value="AA_TRNA_LIGASE_II"/>
    <property type="match status" value="1"/>
</dbReference>
<comment type="catalytic activity">
    <reaction evidence="7">
        <text>tRNA(Asx) + L-aspartate + ATP = L-aspartyl-tRNA(Asx) + AMP + diphosphate</text>
        <dbReference type="Rhea" id="RHEA:18349"/>
        <dbReference type="Rhea" id="RHEA-COMP:9710"/>
        <dbReference type="Rhea" id="RHEA-COMP:9711"/>
        <dbReference type="ChEBI" id="CHEBI:29991"/>
        <dbReference type="ChEBI" id="CHEBI:30616"/>
        <dbReference type="ChEBI" id="CHEBI:33019"/>
        <dbReference type="ChEBI" id="CHEBI:78442"/>
        <dbReference type="ChEBI" id="CHEBI:78516"/>
        <dbReference type="ChEBI" id="CHEBI:456215"/>
        <dbReference type="EC" id="6.1.1.23"/>
    </reaction>
</comment>
<evidence type="ECO:0000256" key="7">
    <source>
        <dbReference type="HAMAP-Rule" id="MF_00044"/>
    </source>
</evidence>
<dbReference type="SUPFAM" id="SSF55261">
    <property type="entry name" value="GAD domain-like"/>
    <property type="match status" value="1"/>
</dbReference>
<keyword evidence="6 7" id="KW-0030">Aminoacyl-tRNA synthetase</keyword>
<feature type="binding site" evidence="7">
    <location>
        <position position="451"/>
    </location>
    <ligand>
        <name>L-aspartate</name>
        <dbReference type="ChEBI" id="CHEBI:29991"/>
    </ligand>
</feature>
<dbReference type="CDD" id="cd04317">
    <property type="entry name" value="EcAspRS_like_N"/>
    <property type="match status" value="1"/>
</dbReference>
<dbReference type="GO" id="GO:0005737">
    <property type="term" value="C:cytoplasm"/>
    <property type="evidence" value="ECO:0007669"/>
    <property type="project" value="UniProtKB-SubCell"/>
</dbReference>
<dbReference type="SUPFAM" id="SSF55681">
    <property type="entry name" value="Class II aaRS and biotin synthetases"/>
    <property type="match status" value="1"/>
</dbReference>
<evidence type="ECO:0000313" key="9">
    <source>
        <dbReference type="EMBL" id="MBC8335822.1"/>
    </source>
</evidence>
<dbReference type="CDD" id="cd00777">
    <property type="entry name" value="AspRS_core"/>
    <property type="match status" value="1"/>
</dbReference>
<feature type="binding site" evidence="7">
    <location>
        <begin position="537"/>
        <end position="540"/>
    </location>
    <ligand>
        <name>ATP</name>
        <dbReference type="ChEBI" id="CHEBI:30616"/>
    </ligand>
</feature>
<feature type="binding site" evidence="7">
    <location>
        <position position="229"/>
    </location>
    <ligand>
        <name>ATP</name>
        <dbReference type="ChEBI" id="CHEBI:30616"/>
    </ligand>
</feature>
<dbReference type="InterPro" id="IPR012340">
    <property type="entry name" value="NA-bd_OB-fold"/>
</dbReference>
<keyword evidence="7" id="KW-0963">Cytoplasm</keyword>
<feature type="binding site" evidence="7">
    <location>
        <begin position="220"/>
        <end position="222"/>
    </location>
    <ligand>
        <name>ATP</name>
        <dbReference type="ChEBI" id="CHEBI:30616"/>
    </ligand>
</feature>
<dbReference type="PANTHER" id="PTHR22594:SF5">
    <property type="entry name" value="ASPARTATE--TRNA LIGASE, MITOCHONDRIAL"/>
    <property type="match status" value="1"/>
</dbReference>
<dbReference type="GO" id="GO:0003676">
    <property type="term" value="F:nucleic acid binding"/>
    <property type="evidence" value="ECO:0007669"/>
    <property type="project" value="InterPro"/>
</dbReference>
<accession>A0A8J6NLK2</accession>
<evidence type="ECO:0000256" key="5">
    <source>
        <dbReference type="ARBA" id="ARBA00022917"/>
    </source>
</evidence>
<dbReference type="NCBIfam" id="TIGR00459">
    <property type="entry name" value="aspS_bact"/>
    <property type="match status" value="1"/>
</dbReference>
<comment type="subcellular location">
    <subcellularLocation>
        <location evidence="7">Cytoplasm</location>
    </subcellularLocation>
</comment>
<dbReference type="InterPro" id="IPR004364">
    <property type="entry name" value="Aa-tRNA-synt_II"/>
</dbReference>
<dbReference type="InterPro" id="IPR004115">
    <property type="entry name" value="GAD-like_sf"/>
</dbReference>
<dbReference type="SUPFAM" id="SSF50249">
    <property type="entry name" value="Nucleic acid-binding proteins"/>
    <property type="match status" value="1"/>
</dbReference>
<dbReference type="Pfam" id="PF02938">
    <property type="entry name" value="GAD"/>
    <property type="match status" value="1"/>
</dbReference>
<feature type="site" description="Important for tRNA non-discrimination" evidence="7">
    <location>
        <position position="82"/>
    </location>
</feature>
<proteinExistence type="inferred from homology"/>
<dbReference type="Gene3D" id="3.30.1360.30">
    <property type="entry name" value="GAD-like domain"/>
    <property type="match status" value="1"/>
</dbReference>
<dbReference type="InterPro" id="IPR045864">
    <property type="entry name" value="aa-tRNA-synth_II/BPL/LPL"/>
</dbReference>
<dbReference type="InterPro" id="IPR047089">
    <property type="entry name" value="Asp-tRNA-ligase_1_N"/>
</dbReference>
<comment type="caution">
    <text evidence="9">The sequence shown here is derived from an EMBL/GenBank/DDBJ whole genome shotgun (WGS) entry which is preliminary data.</text>
</comment>
<evidence type="ECO:0000313" key="10">
    <source>
        <dbReference type="Proteomes" id="UP000614469"/>
    </source>
</evidence>
<comment type="subunit">
    <text evidence="7">Homodimer.</text>
</comment>
<feature type="binding site" evidence="7">
    <location>
        <position position="220"/>
    </location>
    <ligand>
        <name>L-aspartate</name>
        <dbReference type="ChEBI" id="CHEBI:29991"/>
    </ligand>
</feature>
<dbReference type="GO" id="GO:0005524">
    <property type="term" value="F:ATP binding"/>
    <property type="evidence" value="ECO:0007669"/>
    <property type="project" value="UniProtKB-UniRule"/>
</dbReference>
<dbReference type="GO" id="GO:0004815">
    <property type="term" value="F:aspartate-tRNA ligase activity"/>
    <property type="evidence" value="ECO:0007669"/>
    <property type="project" value="UniProtKB-UniRule"/>
</dbReference>
<evidence type="ECO:0000256" key="2">
    <source>
        <dbReference type="ARBA" id="ARBA00022598"/>
    </source>
</evidence>
<evidence type="ECO:0000256" key="1">
    <source>
        <dbReference type="ARBA" id="ARBA00006303"/>
    </source>
</evidence>
<dbReference type="InterPro" id="IPR029351">
    <property type="entry name" value="GAD_dom"/>
</dbReference>
<organism evidence="9 10">
    <name type="scientific">Candidatus Desulfolinea nitratireducens</name>
    <dbReference type="NCBI Taxonomy" id="2841698"/>
    <lineage>
        <taxon>Bacteria</taxon>
        <taxon>Bacillati</taxon>
        <taxon>Chloroflexota</taxon>
        <taxon>Anaerolineae</taxon>
        <taxon>Anaerolineales</taxon>
        <taxon>Anaerolineales incertae sedis</taxon>
        <taxon>Candidatus Desulfolinea</taxon>
    </lineage>
</organism>
<gene>
    <name evidence="7 9" type="primary">aspS</name>
    <name evidence="9" type="ORF">H8E29_11180</name>
</gene>
<dbReference type="NCBIfam" id="NF001750">
    <property type="entry name" value="PRK00476.1"/>
    <property type="match status" value="1"/>
</dbReference>
<dbReference type="AlphaFoldDB" id="A0A8J6NLK2"/>
<dbReference type="InterPro" id="IPR047090">
    <property type="entry name" value="AspRS_core"/>
</dbReference>
<evidence type="ECO:0000256" key="6">
    <source>
        <dbReference type="ARBA" id="ARBA00023146"/>
    </source>
</evidence>
<comment type="similarity">
    <text evidence="1 7">Belongs to the class-II aminoacyl-tRNA synthetase family. Type 1 subfamily.</text>
</comment>
<keyword evidence="3 7" id="KW-0547">Nucleotide-binding</keyword>
<sequence>MYKSHTCGELRSSQIGETVTLAGWVHNFRNHGGVTFIDLRDRFGIVQVVGNPEVNQELLPLKEARSEWVLQVTGKVRARMEGATNPNLDTGEIEVAVKSVQVLNKAKMLPILINKDEEVDEHLRLKYRYLDLRRDTMRHNLELRHHTIKFIRDYLDGQSFLDIETPILFKTTPEGARDYLVPSRVHPGQFYALPQSPQQLKQMLMVAGVERYFQIARCFRDEDQRGDRQPEFTQLDLEMSFVERDDVMGLAEKMFTELVASVVPEKKLLASPWPRITYQESMERFGKDNPDIRFGLELVNIGDLVANCGFGVFEETIASGGEVRGINAKGLGDYSRKKIDALTDYVKANGGAKGLAYMALTSTGEMRSSFAKFLTENVKDAILEKMEAKNGDLLLFVADQTEVMFESLGRLRVHLGDLLELRDPNLLGFCWITDFPFVFWNEDEKRWDPSHHLFTSPMPEDIPLLEKDTAKARGQQYDMVLNNYEVGGGSIRIHQGDLQEKVFKLIGLDPDVAKERFGHMLEAFQYGAPPHGGIAIGMDRFVMLLAGAPNIREVIAFPKNQNARDVMGDAPSPAEEKQLVELHIKLRE</sequence>
<dbReference type="PRINTS" id="PR01042">
    <property type="entry name" value="TRNASYNTHASP"/>
</dbReference>